<sequence>MYESPTGLPEITDRLCIDAVKVLSMDAVQSANSGHPGTPMALAPVGYLLWTKHLKHSPTNPKWFDRDRFVLSVGHASMLLYSLLYLTGYDLSLEDLKKFRQWGSKTPGHPEVDHTPGVETTTGPLGQGVSNSVGMAVAERWLATRYNRNDYNIVDHYTYALCSDGDMME</sequence>
<evidence type="ECO:0000313" key="3">
    <source>
        <dbReference type="EMBL" id="SVD37000.1"/>
    </source>
</evidence>
<dbReference type="InterPro" id="IPR029061">
    <property type="entry name" value="THDP-binding"/>
</dbReference>
<dbReference type="GO" id="GO:0006098">
    <property type="term" value="P:pentose-phosphate shunt"/>
    <property type="evidence" value="ECO:0007669"/>
    <property type="project" value="TreeGrafter"/>
</dbReference>
<gene>
    <name evidence="3" type="ORF">METZ01_LOCUS389854</name>
</gene>
<feature type="compositionally biased region" description="Polar residues" evidence="1">
    <location>
        <begin position="118"/>
        <end position="127"/>
    </location>
</feature>
<dbReference type="GO" id="GO:0005829">
    <property type="term" value="C:cytosol"/>
    <property type="evidence" value="ECO:0007669"/>
    <property type="project" value="TreeGrafter"/>
</dbReference>
<feature type="region of interest" description="Disordered" evidence="1">
    <location>
        <begin position="105"/>
        <end position="127"/>
    </location>
</feature>
<dbReference type="AlphaFoldDB" id="A0A382US10"/>
<organism evidence="3">
    <name type="scientific">marine metagenome</name>
    <dbReference type="NCBI Taxonomy" id="408172"/>
    <lineage>
        <taxon>unclassified sequences</taxon>
        <taxon>metagenomes</taxon>
        <taxon>ecological metagenomes</taxon>
    </lineage>
</organism>
<dbReference type="InterPro" id="IPR033247">
    <property type="entry name" value="Transketolase_fam"/>
</dbReference>
<feature type="domain" description="Transketolase N-terminal" evidence="2">
    <location>
        <begin position="13"/>
        <end position="169"/>
    </location>
</feature>
<reference evidence="3" key="1">
    <citation type="submission" date="2018-05" db="EMBL/GenBank/DDBJ databases">
        <authorList>
            <person name="Lanie J.A."/>
            <person name="Ng W.-L."/>
            <person name="Kazmierczak K.M."/>
            <person name="Andrzejewski T.M."/>
            <person name="Davidsen T.M."/>
            <person name="Wayne K.J."/>
            <person name="Tettelin H."/>
            <person name="Glass J.I."/>
            <person name="Rusch D."/>
            <person name="Podicherti R."/>
            <person name="Tsui H.-C.T."/>
            <person name="Winkler M.E."/>
        </authorList>
    </citation>
    <scope>NUCLEOTIDE SEQUENCE</scope>
</reference>
<name>A0A382US10_9ZZZZ</name>
<dbReference type="Gene3D" id="3.40.50.970">
    <property type="match status" value="1"/>
</dbReference>
<dbReference type="Pfam" id="PF00456">
    <property type="entry name" value="Transketolase_N"/>
    <property type="match status" value="1"/>
</dbReference>
<feature type="non-terminal residue" evidence="3">
    <location>
        <position position="169"/>
    </location>
</feature>
<proteinExistence type="predicted"/>
<dbReference type="PANTHER" id="PTHR43522:SF2">
    <property type="entry name" value="TRANSKETOLASE 1-RELATED"/>
    <property type="match status" value="1"/>
</dbReference>
<dbReference type="SUPFAM" id="SSF52518">
    <property type="entry name" value="Thiamin diphosphate-binding fold (THDP-binding)"/>
    <property type="match status" value="1"/>
</dbReference>
<accession>A0A382US10</accession>
<dbReference type="EMBL" id="UINC01146332">
    <property type="protein sequence ID" value="SVD37000.1"/>
    <property type="molecule type" value="Genomic_DNA"/>
</dbReference>
<dbReference type="InterPro" id="IPR005474">
    <property type="entry name" value="Transketolase_N"/>
</dbReference>
<dbReference type="GO" id="GO:0004802">
    <property type="term" value="F:transketolase activity"/>
    <property type="evidence" value="ECO:0007669"/>
    <property type="project" value="TreeGrafter"/>
</dbReference>
<evidence type="ECO:0000256" key="1">
    <source>
        <dbReference type="SAM" id="MobiDB-lite"/>
    </source>
</evidence>
<evidence type="ECO:0000259" key="2">
    <source>
        <dbReference type="Pfam" id="PF00456"/>
    </source>
</evidence>
<protein>
    <recommendedName>
        <fullName evidence="2">Transketolase N-terminal domain-containing protein</fullName>
    </recommendedName>
</protein>
<dbReference type="PANTHER" id="PTHR43522">
    <property type="entry name" value="TRANSKETOLASE"/>
    <property type="match status" value="1"/>
</dbReference>